<dbReference type="FunFam" id="1.10.8.720:FF:000001">
    <property type="entry name" value="dynein heavy chain 7, axonemal"/>
    <property type="match status" value="1"/>
</dbReference>
<dbReference type="InterPro" id="IPR004273">
    <property type="entry name" value="Dynein_heavy_D6_P-loop"/>
</dbReference>
<protein>
    <submittedName>
        <fullName evidence="4">Dynein heavy chain</fullName>
    </submittedName>
</protein>
<feature type="domain" description="Dynein heavy chain AAA lid" evidence="2">
    <location>
        <begin position="171"/>
        <end position="310"/>
    </location>
</feature>
<dbReference type="InterPro" id="IPR043160">
    <property type="entry name" value="Dynein_C_barrel"/>
</dbReference>
<gene>
    <name evidence="4" type="ORF">AND_010254</name>
</gene>
<reference evidence="4" key="3">
    <citation type="journal article" date="2013" name="Nucleic Acids Res.">
        <title>The genome of Anopheles darlingi, the main neotropical malaria vector.</title>
        <authorList>
            <person name="Marinotti O."/>
            <person name="Cerqueira G.C."/>
            <person name="de Almeida L.G."/>
            <person name="Ferro M.I."/>
            <person name="Loreto E.L."/>
            <person name="Zaha A."/>
            <person name="Teixeira S.M."/>
            <person name="Wespiser A.R."/>
            <person name="Almeida E Silva A."/>
            <person name="Schlindwein A.D."/>
            <person name="Pacheco A.C."/>
            <person name="Silva A.L."/>
            <person name="Graveley B.R."/>
            <person name="Walenz B.P."/>
            <person name="Lima Bde A."/>
            <person name="Ribeiro C.A."/>
            <person name="Nunes-Silva C.G."/>
            <person name="de Carvalho C.R."/>
            <person name="Soares C.M."/>
            <person name="de Menezes C.B."/>
            <person name="Matiolli C."/>
            <person name="Caffrey D."/>
            <person name="Araujo D.A."/>
            <person name="de Oliveira D.M."/>
            <person name="Golenbock D."/>
            <person name="Grisard E.C."/>
            <person name="Fantinatti-Garboggini F."/>
            <person name="de Carvalho F.M."/>
            <person name="Barcellos F.G."/>
            <person name="Prosdocimi F."/>
            <person name="May G."/>
            <person name="Azevedo Junior G.M."/>
            <person name="Guimaraes G.M."/>
            <person name="Goldman G.H."/>
            <person name="Padilha I.Q."/>
            <person name="Batista Jda S."/>
            <person name="Ferro J.A."/>
            <person name="Ribeiro J.M."/>
            <person name="Fietto J.L."/>
            <person name="Dabbas K.M."/>
            <person name="Cerdeira L."/>
            <person name="Agnez-Lima L.F."/>
            <person name="Brocchi M."/>
            <person name="de Carvalho M.O."/>
            <person name="Teixeira Mde M."/>
            <person name="Diniz Maia Mde M."/>
            <person name="Goldman M.H."/>
            <person name="Cruz Schneider M.P."/>
            <person name="Felipe M.S."/>
            <person name="Hungria M."/>
            <person name="Nicolas M.F."/>
            <person name="Pereira M."/>
            <person name="Montes M.A."/>
            <person name="Cantao M.E."/>
            <person name="Vincentz M."/>
            <person name="Rafael M.S."/>
            <person name="Silverman N."/>
            <person name="Stoco P.H."/>
            <person name="Souza R.C."/>
            <person name="Vicentini R."/>
            <person name="Gazzinelli R.T."/>
            <person name="Neves Rde O."/>
            <person name="Silva R."/>
            <person name="Astolfi-Filho S."/>
            <person name="Maciel T.E."/>
            <person name="Urmenyi T.P."/>
            <person name="Tadei W.P."/>
            <person name="Camargo E.P."/>
            <person name="de Vasconcelos A.T."/>
        </authorList>
    </citation>
    <scope>NUCLEOTIDE SEQUENCE</scope>
</reference>
<dbReference type="Pfam" id="PF18198">
    <property type="entry name" value="AAA_lid_11"/>
    <property type="match status" value="1"/>
</dbReference>
<dbReference type="VEuPathDB" id="VectorBase:ADAR2_009870"/>
<dbReference type="InterPro" id="IPR041228">
    <property type="entry name" value="Dynein_C"/>
</dbReference>
<sequence>MEPKYVEPPPFNLNASYDESNCCVPLIFVLTPGTDPTATLLKFADSQGLGASRLFSLSLGQGQGPIATKMIDEGTKFGNWVLLQNCHLAQSWMPTLEKICESFQPDTTHPDFRLWLTSYPTEHFPVVVLQNGIKITNEPPKGLRMNVTRSFTSDPISNVEWFEACKQPTNFKKLLYSLCFFHGIVQERRQFGPIGWNIPYEFNETDLSISMTQLRMFLDEYEEVQYVALRYLTGECNYGGRVTDDWDRRCLNTILAKFYQPAVLEDESFHFDEAGLYRVPELKEHEEFVVFIRELPVIARPGVFGLHENADITKDQKETDLLLSSALKTQNTSTGVFKETPAELVIRVSSDILNRLPAEFDRDAALEKYPTDYHQNVLTIAAISAYPQSMNTVLVQEMVRFNALLSCIRGSLATARKAMQGLVAMSPTVEEVVGAILVGKIPSVWAKRSYPSLKPLGSYIVDFIARLDFLQKWYDEGPPATFWVSGFFFTQAFLTGAQQNYARKYVIPIDLLVFDNEVQRSTEFNQPPDDGVYVYGLFLEGTRWDGEAGYLAESIPRVLFDTMPHILLKPMKKEDFVTRHTFNCPVYKTAERRGTLSTTGHSTNFVISLLLDCAPETRPEHWVMRGAAMLCQLSH</sequence>
<dbReference type="HOGENOM" id="CLU_000038_1_3_1"/>
<dbReference type="OMA" id="MGTPPVF"/>
<evidence type="ECO:0000313" key="5">
    <source>
        <dbReference type="EnsemblMetazoa" id="ADAC010254-PA"/>
    </source>
</evidence>
<dbReference type="InterPro" id="IPR027417">
    <property type="entry name" value="P-loop_NTPase"/>
</dbReference>
<organism evidence="4">
    <name type="scientific">Anopheles darlingi</name>
    <name type="common">Mosquito</name>
    <dbReference type="NCBI Taxonomy" id="43151"/>
    <lineage>
        <taxon>Eukaryota</taxon>
        <taxon>Metazoa</taxon>
        <taxon>Ecdysozoa</taxon>
        <taxon>Arthropoda</taxon>
        <taxon>Hexapoda</taxon>
        <taxon>Insecta</taxon>
        <taxon>Pterygota</taxon>
        <taxon>Neoptera</taxon>
        <taxon>Endopterygota</taxon>
        <taxon>Diptera</taxon>
        <taxon>Nematocera</taxon>
        <taxon>Culicoidea</taxon>
        <taxon>Culicidae</taxon>
        <taxon>Anophelinae</taxon>
        <taxon>Anopheles</taxon>
    </lineage>
</organism>
<reference evidence="4 6" key="1">
    <citation type="journal article" date="2010" name="BMC Genomics">
        <title>Combination of measures distinguishes pre-miRNAs from other stem-loops in the genome of the newly sequenced Anopheles darlingi.</title>
        <authorList>
            <person name="Mendes N.D."/>
            <person name="Freitas A.T."/>
            <person name="Vasconcelos A.T."/>
            <person name="Sagot M.F."/>
        </authorList>
    </citation>
    <scope>NUCLEOTIDE SEQUENCE</scope>
</reference>
<dbReference type="InterPro" id="IPR041658">
    <property type="entry name" value="AAA_lid_11"/>
</dbReference>
<dbReference type="FunFam" id="3.40.50.300:FF:000362">
    <property type="entry name" value="Dynein, axonemal, heavy chain 6"/>
    <property type="match status" value="1"/>
</dbReference>
<dbReference type="Gene3D" id="3.40.50.300">
    <property type="entry name" value="P-loop containing nucleotide triphosphate hydrolases"/>
    <property type="match status" value="1"/>
</dbReference>
<dbReference type="EMBL" id="ADMH02002162">
    <property type="protein sequence ID" value="ETN58159.1"/>
    <property type="molecule type" value="Genomic_DNA"/>
</dbReference>
<dbReference type="EnsemblMetazoa" id="ADAC010254-RA">
    <property type="protein sequence ID" value="ADAC010254-PA"/>
    <property type="gene ID" value="ADAC010254"/>
</dbReference>
<dbReference type="Pfam" id="PF03028">
    <property type="entry name" value="Dynein_heavy"/>
    <property type="match status" value="1"/>
</dbReference>
<dbReference type="GO" id="GO:0008569">
    <property type="term" value="F:minus-end-directed microtubule motor activity"/>
    <property type="evidence" value="ECO:0007669"/>
    <property type="project" value="InterPro"/>
</dbReference>
<feature type="domain" description="Dynein heavy chain region D6 P-loop" evidence="1">
    <location>
        <begin position="22"/>
        <end position="136"/>
    </location>
</feature>
<feature type="domain" description="Dynein heavy chain C-terminal" evidence="3">
    <location>
        <begin position="316"/>
        <end position="631"/>
    </location>
</feature>
<evidence type="ECO:0000259" key="2">
    <source>
        <dbReference type="Pfam" id="PF18198"/>
    </source>
</evidence>
<dbReference type="Proteomes" id="UP000000673">
    <property type="component" value="Unassembled WGS sequence"/>
</dbReference>
<dbReference type="STRING" id="43151.W5J5U9"/>
<evidence type="ECO:0000313" key="6">
    <source>
        <dbReference type="Proteomes" id="UP000000673"/>
    </source>
</evidence>
<dbReference type="AlphaFoldDB" id="W5J5U9"/>
<proteinExistence type="predicted"/>
<dbReference type="Gene3D" id="1.20.1270.280">
    <property type="match status" value="1"/>
</dbReference>
<dbReference type="FunFam" id="3.10.490.20:FF:000001">
    <property type="entry name" value="dynein heavy chain 7, axonemal"/>
    <property type="match status" value="1"/>
</dbReference>
<evidence type="ECO:0000313" key="4">
    <source>
        <dbReference type="EMBL" id="ETN58159.1"/>
    </source>
</evidence>
<reference evidence="5" key="4">
    <citation type="submission" date="2015-06" db="UniProtKB">
        <authorList>
            <consortium name="EnsemblMetazoa"/>
        </authorList>
    </citation>
    <scope>IDENTIFICATION</scope>
</reference>
<evidence type="ECO:0000259" key="1">
    <source>
        <dbReference type="Pfam" id="PF03028"/>
    </source>
</evidence>
<dbReference type="InterPro" id="IPR042219">
    <property type="entry name" value="AAA_lid_11_sf"/>
</dbReference>
<dbReference type="Gene3D" id="3.10.490.20">
    <property type="match status" value="1"/>
</dbReference>
<accession>W5J5U9</accession>
<dbReference type="GO" id="GO:0045505">
    <property type="term" value="F:dynein intermediate chain binding"/>
    <property type="evidence" value="ECO:0007669"/>
    <property type="project" value="InterPro"/>
</dbReference>
<dbReference type="Pfam" id="PF18199">
    <property type="entry name" value="Dynein_C"/>
    <property type="match status" value="1"/>
</dbReference>
<keyword evidence="6" id="KW-1185">Reference proteome</keyword>
<reference evidence="4" key="2">
    <citation type="submission" date="2010-05" db="EMBL/GenBank/DDBJ databases">
        <authorList>
            <person name="Almeida L.G."/>
            <person name="Nicolas M.F."/>
            <person name="Souza R.C."/>
            <person name="Vasconcelos A.T.R."/>
        </authorList>
    </citation>
    <scope>NUCLEOTIDE SEQUENCE</scope>
</reference>
<dbReference type="PANTHER" id="PTHR22878">
    <property type="entry name" value="DYNEIN HEAVY CHAIN 6, AXONEMAL-LIKE-RELATED"/>
    <property type="match status" value="1"/>
</dbReference>
<evidence type="ECO:0000259" key="3">
    <source>
        <dbReference type="Pfam" id="PF18199"/>
    </source>
</evidence>
<dbReference type="GO" id="GO:0030286">
    <property type="term" value="C:dynein complex"/>
    <property type="evidence" value="ECO:0007669"/>
    <property type="project" value="InterPro"/>
</dbReference>
<dbReference type="FunFam" id="1.20.1270.280:FF:000001">
    <property type="entry name" value="dynein heavy chain 7, axonemal"/>
    <property type="match status" value="1"/>
</dbReference>
<dbReference type="Gene3D" id="1.10.8.720">
    <property type="entry name" value="Region D6 of dynein motor"/>
    <property type="match status" value="1"/>
</dbReference>
<dbReference type="VEuPathDB" id="VectorBase:ADAC010254"/>
<name>W5J5U9_ANODA</name>
<dbReference type="PANTHER" id="PTHR22878:SF70">
    <property type="entry name" value="DYNEIN HEAVY CHAIN 2, AXONEMAL"/>
    <property type="match status" value="1"/>
</dbReference>
<dbReference type="eggNOG" id="KOG3595">
    <property type="taxonomic scope" value="Eukaryota"/>
</dbReference>
<dbReference type="GO" id="GO:0007018">
    <property type="term" value="P:microtubule-based movement"/>
    <property type="evidence" value="ECO:0007669"/>
    <property type="project" value="InterPro"/>
</dbReference>
<dbReference type="InterPro" id="IPR026983">
    <property type="entry name" value="DHC"/>
</dbReference>
<dbReference type="GO" id="GO:0051959">
    <property type="term" value="F:dynein light intermediate chain binding"/>
    <property type="evidence" value="ECO:0007669"/>
    <property type="project" value="InterPro"/>
</dbReference>